<dbReference type="InterPro" id="IPR050640">
    <property type="entry name" value="Bact_2-comp_sensor_kinase"/>
</dbReference>
<keyword evidence="3" id="KW-0418">Kinase</keyword>
<proteinExistence type="predicted"/>
<evidence type="ECO:0000313" key="4">
    <source>
        <dbReference type="Proteomes" id="UP001378956"/>
    </source>
</evidence>
<dbReference type="InterPro" id="IPR019734">
    <property type="entry name" value="TPR_rpt"/>
</dbReference>
<evidence type="ECO:0000259" key="2">
    <source>
        <dbReference type="Pfam" id="PF06580"/>
    </source>
</evidence>
<comment type="caution">
    <text evidence="3">The sequence shown here is derived from an EMBL/GenBank/DDBJ whole genome shotgun (WGS) entry which is preliminary data.</text>
</comment>
<dbReference type="GO" id="GO:0016301">
    <property type="term" value="F:kinase activity"/>
    <property type="evidence" value="ECO:0007669"/>
    <property type="project" value="UniProtKB-KW"/>
</dbReference>
<dbReference type="Proteomes" id="UP001378956">
    <property type="component" value="Unassembled WGS sequence"/>
</dbReference>
<name>A0ABU8NSH9_9SPHI</name>
<organism evidence="3 4">
    <name type="scientific">Pedobacter panaciterrae</name>
    <dbReference type="NCBI Taxonomy" id="363849"/>
    <lineage>
        <taxon>Bacteria</taxon>
        <taxon>Pseudomonadati</taxon>
        <taxon>Bacteroidota</taxon>
        <taxon>Sphingobacteriia</taxon>
        <taxon>Sphingobacteriales</taxon>
        <taxon>Sphingobacteriaceae</taxon>
        <taxon>Pedobacter</taxon>
    </lineage>
</organism>
<protein>
    <submittedName>
        <fullName evidence="3">Histidine kinase</fullName>
    </submittedName>
</protein>
<feature type="transmembrane region" description="Helical" evidence="1">
    <location>
        <begin position="392"/>
        <end position="414"/>
    </location>
</feature>
<keyword evidence="4" id="KW-1185">Reference proteome</keyword>
<gene>
    <name evidence="3" type="ORF">WAE58_20810</name>
</gene>
<dbReference type="EMBL" id="JBBEUB010000008">
    <property type="protein sequence ID" value="MEJ2904899.1"/>
    <property type="molecule type" value="Genomic_DNA"/>
</dbReference>
<dbReference type="InterPro" id="IPR010559">
    <property type="entry name" value="Sig_transdc_His_kin_internal"/>
</dbReference>
<feature type="domain" description="Signal transduction histidine kinase internal region" evidence="2">
    <location>
        <begin position="422"/>
        <end position="499"/>
    </location>
</feature>
<dbReference type="Pfam" id="PF06580">
    <property type="entry name" value="His_kinase"/>
    <property type="match status" value="1"/>
</dbReference>
<dbReference type="PANTHER" id="PTHR34220">
    <property type="entry name" value="SENSOR HISTIDINE KINASE YPDA"/>
    <property type="match status" value="1"/>
</dbReference>
<dbReference type="Gene3D" id="1.25.40.10">
    <property type="entry name" value="Tetratricopeptide repeat domain"/>
    <property type="match status" value="2"/>
</dbReference>
<dbReference type="InterPro" id="IPR011990">
    <property type="entry name" value="TPR-like_helical_dom_sf"/>
</dbReference>
<evidence type="ECO:0000256" key="1">
    <source>
        <dbReference type="SAM" id="Phobius"/>
    </source>
</evidence>
<keyword evidence="1" id="KW-0812">Transmembrane</keyword>
<dbReference type="SMART" id="SM00028">
    <property type="entry name" value="TPR"/>
    <property type="match status" value="4"/>
</dbReference>
<dbReference type="PANTHER" id="PTHR34220:SF7">
    <property type="entry name" value="SENSOR HISTIDINE KINASE YPDA"/>
    <property type="match status" value="1"/>
</dbReference>
<keyword evidence="1" id="KW-1133">Transmembrane helix</keyword>
<dbReference type="SUPFAM" id="SSF48452">
    <property type="entry name" value="TPR-like"/>
    <property type="match status" value="2"/>
</dbReference>
<accession>A0ABU8NSH9</accession>
<dbReference type="RefSeq" id="WP_288882657.1">
    <property type="nucleotide sequence ID" value="NZ_CBFGNQ010000008.1"/>
</dbReference>
<sequence length="614" mass="71279">MGVRTFLVFFLVFSINTVWATVQKPNLLDTAIVSGYLKLAKEKLKNGDLNEVAISLKKASVFKDTSSIQQYNFNYLNLYRKLLNRRGSHQEAFQLAKRLMAISIQTKNKFQSAEAYQAMAEQQRAVGKLQLATENIIKAITIAEKYGFKRSQAEYYYFLANIFFELREPKKLLFYSNKGYQLALQLKDSTLIARSLLNISIDEMLNDQTDLALRHLREIEPIFSRNKEMNFLATTYLFLGHVYYRQKKYELALVNLNKIEPLYAKVQNGKSIQLHTEGALMETYLKLGEYDKAKFYFDKNLQQAVKEMDAEDVREFYLLGSEIYEHKGEYRKSLSLLKQHKLMTDSVNNLVMKKAIHETEIKYQTTIKEKALSDQKLQLIHKDFELQKKNKYILYGIAAIVLLLLGSVIIYLIYRNKNQAIELSLLKAQIHPHFLFNTLNNLYALTITKADEAPDVVLGLSSILRYILYECNTLNVDLKKEMHIISAYISLEKIRYTQNLEVNMDVKQDFGDIQIAPLLILPLVENAFKHGVEKLINEAWINMEAYIKGNTFVFKISNNKPLEMENEKSTAKYGNIGLPNIKKRLNILYPKRHKFKITNIEDVFIVTMELTISN</sequence>
<keyword evidence="3" id="KW-0808">Transferase</keyword>
<keyword evidence="1" id="KW-0472">Membrane</keyword>
<evidence type="ECO:0000313" key="3">
    <source>
        <dbReference type="EMBL" id="MEJ2904899.1"/>
    </source>
</evidence>
<reference evidence="3 4" key="1">
    <citation type="submission" date="2024-03" db="EMBL/GenBank/DDBJ databases">
        <title>Sequence of Lycoming College Course Isolates.</title>
        <authorList>
            <person name="Plotts O."/>
            <person name="Newman J."/>
        </authorList>
    </citation>
    <scope>NUCLEOTIDE SEQUENCE [LARGE SCALE GENOMIC DNA]</scope>
    <source>
        <strain evidence="3 4">CJB-3</strain>
    </source>
</reference>